<feature type="region of interest" description="Disordered" evidence="3">
    <location>
        <begin position="391"/>
        <end position="426"/>
    </location>
</feature>
<feature type="region of interest" description="Disordered" evidence="3">
    <location>
        <begin position="130"/>
        <end position="168"/>
    </location>
</feature>
<name>A0A9W8IFP2_9FUNG</name>
<feature type="domain" description="RING-type" evidence="4">
    <location>
        <begin position="186"/>
        <end position="232"/>
    </location>
</feature>
<feature type="compositionally biased region" description="Polar residues" evidence="3">
    <location>
        <begin position="498"/>
        <end position="545"/>
    </location>
</feature>
<dbReference type="Proteomes" id="UP001139887">
    <property type="component" value="Unassembled WGS sequence"/>
</dbReference>
<evidence type="ECO:0000313" key="5">
    <source>
        <dbReference type="EMBL" id="KAJ2851181.1"/>
    </source>
</evidence>
<protein>
    <submittedName>
        <fullName evidence="5">SNF1-interacting protein</fullName>
    </submittedName>
</protein>
<feature type="compositionally biased region" description="Polar residues" evidence="3">
    <location>
        <begin position="616"/>
        <end position="633"/>
    </location>
</feature>
<keyword evidence="6" id="KW-1185">Reference proteome</keyword>
<dbReference type="GO" id="GO:0005737">
    <property type="term" value="C:cytoplasm"/>
    <property type="evidence" value="ECO:0007669"/>
    <property type="project" value="TreeGrafter"/>
</dbReference>
<dbReference type="EMBL" id="JANBUW010000016">
    <property type="protein sequence ID" value="KAJ2851181.1"/>
    <property type="molecule type" value="Genomic_DNA"/>
</dbReference>
<organism evidence="5 6">
    <name type="scientific">Coemansia brasiliensis</name>
    <dbReference type="NCBI Taxonomy" id="2650707"/>
    <lineage>
        <taxon>Eukaryota</taxon>
        <taxon>Fungi</taxon>
        <taxon>Fungi incertae sedis</taxon>
        <taxon>Zoopagomycota</taxon>
        <taxon>Kickxellomycotina</taxon>
        <taxon>Kickxellomycetes</taxon>
        <taxon>Kickxellales</taxon>
        <taxon>Kickxellaceae</taxon>
        <taxon>Coemansia</taxon>
    </lineage>
</organism>
<dbReference type="PANTHER" id="PTHR31315:SF1">
    <property type="entry name" value="PROTEIN SIP5"/>
    <property type="match status" value="1"/>
</dbReference>
<feature type="compositionally biased region" description="Low complexity" evidence="3">
    <location>
        <begin position="394"/>
        <end position="411"/>
    </location>
</feature>
<feature type="region of interest" description="Disordered" evidence="3">
    <location>
        <begin position="322"/>
        <end position="350"/>
    </location>
</feature>
<evidence type="ECO:0000259" key="4">
    <source>
        <dbReference type="PROSITE" id="PS50089"/>
    </source>
</evidence>
<dbReference type="GO" id="GO:0008270">
    <property type="term" value="F:zinc ion binding"/>
    <property type="evidence" value="ECO:0007669"/>
    <property type="project" value="UniProtKB-KW"/>
</dbReference>
<keyword evidence="2" id="KW-0863">Zinc-finger</keyword>
<accession>A0A9W8IFP2</accession>
<evidence type="ECO:0000256" key="2">
    <source>
        <dbReference type="PROSITE-ProRule" id="PRU00175"/>
    </source>
</evidence>
<dbReference type="PANTHER" id="PTHR31315">
    <property type="entry name" value="PROTEIN SIP5"/>
    <property type="match status" value="1"/>
</dbReference>
<evidence type="ECO:0000256" key="3">
    <source>
        <dbReference type="SAM" id="MobiDB-lite"/>
    </source>
</evidence>
<feature type="compositionally biased region" description="Polar residues" evidence="3">
    <location>
        <begin position="640"/>
        <end position="652"/>
    </location>
</feature>
<feature type="region of interest" description="Disordered" evidence="3">
    <location>
        <begin position="459"/>
        <end position="703"/>
    </location>
</feature>
<gene>
    <name evidence="5" type="primary">SIP5</name>
    <name evidence="5" type="ORF">IWW36_001320</name>
</gene>
<dbReference type="OrthoDB" id="21471at2759"/>
<reference evidence="5" key="1">
    <citation type="submission" date="2022-07" db="EMBL/GenBank/DDBJ databases">
        <title>Phylogenomic reconstructions and comparative analyses of Kickxellomycotina fungi.</title>
        <authorList>
            <person name="Reynolds N.K."/>
            <person name="Stajich J.E."/>
            <person name="Barry K."/>
            <person name="Grigoriev I.V."/>
            <person name="Crous P."/>
            <person name="Smith M.E."/>
        </authorList>
    </citation>
    <scope>NUCLEOTIDE SEQUENCE</scope>
    <source>
        <strain evidence="5">NRRL 1566</strain>
    </source>
</reference>
<dbReference type="InterPro" id="IPR001841">
    <property type="entry name" value="Znf_RING"/>
</dbReference>
<feature type="region of interest" description="Disordered" evidence="3">
    <location>
        <begin position="251"/>
        <end position="276"/>
    </location>
</feature>
<comment type="caution">
    <text evidence="5">The sequence shown here is derived from an EMBL/GenBank/DDBJ whole genome shotgun (WGS) entry which is preliminary data.</text>
</comment>
<feature type="compositionally biased region" description="Low complexity" evidence="3">
    <location>
        <begin position="466"/>
        <end position="497"/>
    </location>
</feature>
<feature type="compositionally biased region" description="Polar residues" evidence="3">
    <location>
        <begin position="154"/>
        <end position="168"/>
    </location>
</feature>
<comment type="similarity">
    <text evidence="1">Belongs to the SIP5 family.</text>
</comment>
<keyword evidence="2" id="KW-0479">Metal-binding</keyword>
<feature type="compositionally biased region" description="Low complexity" evidence="3">
    <location>
        <begin position="654"/>
        <end position="666"/>
    </location>
</feature>
<feature type="region of interest" description="Disordered" evidence="3">
    <location>
        <begin position="82"/>
        <end position="116"/>
    </location>
</feature>
<dbReference type="PROSITE" id="PS50089">
    <property type="entry name" value="ZF_RING_2"/>
    <property type="match status" value="1"/>
</dbReference>
<evidence type="ECO:0000256" key="1">
    <source>
        <dbReference type="ARBA" id="ARBA00010402"/>
    </source>
</evidence>
<dbReference type="InterPro" id="IPR039301">
    <property type="entry name" value="Sip5/DA2"/>
</dbReference>
<feature type="compositionally biased region" description="Polar residues" evidence="3">
    <location>
        <begin position="82"/>
        <end position="96"/>
    </location>
</feature>
<sequence>MGNAAGKLNGVSVCDGGSLSPNGIYPQDAQDFDVKVVQRMILARQLAPFYTGADDPDPDSDQNAGEDDGWWSYNLLLAQQLKDQSNSEISPSGTLASSESPPQSSPPAEGRRSGHVRKGSGIFQRLRASAANHNNMPASPMRSSPIRHERSFSDMAQPSQLKQEQNEQSDVSIDAFRKLLRRHIECPICFLYYPKNINYTRCCHKPICTECFVQIKRKLDDDQIVPTHCPYCVETNLGVVYHAPTITNGMAPTDSAARPRTLGESGRARSHSSATATRKPIIVMSDDIRPNRVRELRAQIEVKHKRQLRSAENMEYIAAATRRMSARDTRQQGSGNSEPRFSLTRGRRGSSALARADIAAEYSSYLNAMHAAGHTDLEEFMIAEAIRQSLANQPADSAPADGSAPRSPADALPEHRGNTDEPENLSENGLAASFSAHDDDSAINNDVPDTEMQSLAISNSQPVVDSQSTTSPSSSPSSSPSLLTNSESELEQQQQQQFVSATSMTSEFTAENVEPTSNIEPAVYSQCTESVGSTSTSQLSTQVASGTDDAQGRSTIPEASSMAPVVTASPTSAEDDPLSFEPFELDAIASISSAKRKRRPPPPPPSAAAAIHRPGSPSSSQTLTPSMMPSQDLMSFAEQPANTSGFSITNPFLATVAGASSSSVAVNTRAANAGASPPTSPVQRHRRRPPPPPPSASQHVAKQ</sequence>
<evidence type="ECO:0000313" key="6">
    <source>
        <dbReference type="Proteomes" id="UP001139887"/>
    </source>
</evidence>
<keyword evidence="2" id="KW-0862">Zinc</keyword>
<dbReference type="AlphaFoldDB" id="A0A9W8IFP2"/>
<proteinExistence type="inferred from homology"/>